<keyword evidence="2" id="KW-1185">Reference proteome</keyword>
<dbReference type="Proteomes" id="UP000269221">
    <property type="component" value="Unassembled WGS sequence"/>
</dbReference>
<dbReference type="AlphaFoldDB" id="A0A3M0J418"/>
<protein>
    <submittedName>
        <fullName evidence="1">Uncharacterized protein</fullName>
    </submittedName>
</protein>
<reference evidence="1 2" key="1">
    <citation type="submission" date="2018-07" db="EMBL/GenBank/DDBJ databases">
        <title>A high quality draft genome assembly of the barn swallow (H. rustica rustica).</title>
        <authorList>
            <person name="Formenti G."/>
            <person name="Chiara M."/>
            <person name="Poveda L."/>
            <person name="Francoijs K.-J."/>
            <person name="Bonisoli-Alquati A."/>
            <person name="Canova L."/>
            <person name="Gianfranceschi L."/>
            <person name="Horner D.S."/>
            <person name="Saino N."/>
        </authorList>
    </citation>
    <scope>NUCLEOTIDE SEQUENCE [LARGE SCALE GENOMIC DNA]</scope>
    <source>
        <strain evidence="1">Chelidonia</strain>
        <tissue evidence="1">Blood</tissue>
    </source>
</reference>
<gene>
    <name evidence="1" type="ORF">DUI87_30268</name>
</gene>
<comment type="caution">
    <text evidence="1">The sequence shown here is derived from an EMBL/GenBank/DDBJ whole genome shotgun (WGS) entry which is preliminary data.</text>
</comment>
<dbReference type="OrthoDB" id="18193at2759"/>
<evidence type="ECO:0000313" key="2">
    <source>
        <dbReference type="Proteomes" id="UP000269221"/>
    </source>
</evidence>
<name>A0A3M0J418_HIRRU</name>
<organism evidence="1 2">
    <name type="scientific">Hirundo rustica rustica</name>
    <dbReference type="NCBI Taxonomy" id="333673"/>
    <lineage>
        <taxon>Eukaryota</taxon>
        <taxon>Metazoa</taxon>
        <taxon>Chordata</taxon>
        <taxon>Craniata</taxon>
        <taxon>Vertebrata</taxon>
        <taxon>Euteleostomi</taxon>
        <taxon>Archelosauria</taxon>
        <taxon>Archosauria</taxon>
        <taxon>Dinosauria</taxon>
        <taxon>Saurischia</taxon>
        <taxon>Theropoda</taxon>
        <taxon>Coelurosauria</taxon>
        <taxon>Aves</taxon>
        <taxon>Neognathae</taxon>
        <taxon>Neoaves</taxon>
        <taxon>Telluraves</taxon>
        <taxon>Australaves</taxon>
        <taxon>Passeriformes</taxon>
        <taxon>Sylvioidea</taxon>
        <taxon>Hirundinidae</taxon>
        <taxon>Hirundo</taxon>
    </lineage>
</organism>
<accession>A0A3M0J418</accession>
<dbReference type="EMBL" id="QRBI01000209">
    <property type="protein sequence ID" value="RMB93569.1"/>
    <property type="molecule type" value="Genomic_DNA"/>
</dbReference>
<evidence type="ECO:0000313" key="1">
    <source>
        <dbReference type="EMBL" id="RMB93569.1"/>
    </source>
</evidence>
<proteinExistence type="predicted"/>
<sequence length="89" mass="10085">MKEPAGPRRVSTEVCNCNKYLKVSRERMRQLVEGSRRVSGEHSAGSVQGAQKRQWYVWIYQYQELASLMGTGQHLEEAACAMEIPGQVL</sequence>